<organism evidence="2 3">
    <name type="scientific">Alcanivorax xiamenensis</name>
    <dbReference type="NCBI Taxonomy" id="1177156"/>
    <lineage>
        <taxon>Bacteria</taxon>
        <taxon>Pseudomonadati</taxon>
        <taxon>Pseudomonadota</taxon>
        <taxon>Gammaproteobacteria</taxon>
        <taxon>Oceanospirillales</taxon>
        <taxon>Alcanivoracaceae</taxon>
        <taxon>Alcanivorax</taxon>
    </lineage>
</organism>
<dbReference type="InterPro" id="IPR029058">
    <property type="entry name" value="AB_hydrolase_fold"/>
</dbReference>
<keyword evidence="3" id="KW-1185">Reference proteome</keyword>
<sequence>MEFGELHSNAQRVIWTRSDPRDGRFRVQEWTTEGRRTLTPEGFSVRSRVYEYGGSALCLGEDGLAFVNEDDQQLYWQGFSEPRCHPLTDHPDRRYGGLAYDHRRDRIIAVEERPGNPKTRHRLVAVGRDRVLRILSEGADFYASPAISDDGQQLAWVEWDRPHQPWTASRLRHVSLADDGLPGTALAGLDTPGHSTQQPRFDRQGRLLCLFDGSGHWRPWRFEHGHWRCLPGREADHTPSPWLLGSRHYDTLPDGSPVVAWWRDGRGHLSVTKETVAPAAMPSGYQHFLAISAGPLGVFCLAAGPRRGTALLHLNAGEGGVSTLDSAPLPLEATTVSPRIRRPPSFAAKAASHSGFVVPFVGRGPGGAPLGSESLGASVVSEPEAWRFASAGQTTCHGFYYPPCPGDCTPPPLLVTVHGGPTSASFPLFNPAIQFWTQRGFAVLDLNYRGSVGFGRAYRQSLAGQWGVSDVDDVLYAVKALIRERLADPRRLFLRGQSAGGFTVLNTLARAPTTFRAATSLYGVSDPLRLRRQTHKFEADYIDWLIGDPERNASRYQARSPLANASRLRTPTLFFQGLRDAVVLPEQTEAMVAALHANGVPVECVRFADEQHGFRSPRNRALVLERELAFYRHHDAIGRESGQ</sequence>
<evidence type="ECO:0000259" key="1">
    <source>
        <dbReference type="Pfam" id="PF00326"/>
    </source>
</evidence>
<gene>
    <name evidence="2" type="ORF">A6D6_03444</name>
</gene>
<reference evidence="2 3" key="1">
    <citation type="submission" date="2012-09" db="EMBL/GenBank/DDBJ databases">
        <title>Genome Sequence of alkane-degrading Bacterium Alcanivorax sp. 6-D-6.</title>
        <authorList>
            <person name="Lai Q."/>
            <person name="Shao Z."/>
        </authorList>
    </citation>
    <scope>NUCLEOTIDE SEQUENCE [LARGE SCALE GENOMIC DNA]</scope>
    <source>
        <strain evidence="2 3">6-D-6</strain>
    </source>
</reference>
<evidence type="ECO:0000313" key="3">
    <source>
        <dbReference type="Proteomes" id="UP000771797"/>
    </source>
</evidence>
<dbReference type="Gene3D" id="3.40.50.1820">
    <property type="entry name" value="alpha/beta hydrolase"/>
    <property type="match status" value="1"/>
</dbReference>
<dbReference type="PANTHER" id="PTHR43056:SF5">
    <property type="entry name" value="PEPTIDASE S9 PROLYL OLIGOPEPTIDASE CATALYTIC DOMAIN-CONTAINING PROTEIN"/>
    <property type="match status" value="1"/>
</dbReference>
<dbReference type="EMBL" id="AQPF01000040">
    <property type="protein sequence ID" value="KAF0804053.1"/>
    <property type="molecule type" value="Genomic_DNA"/>
</dbReference>
<feature type="domain" description="Peptidase S9 prolyl oligopeptidase catalytic" evidence="1">
    <location>
        <begin position="430"/>
        <end position="634"/>
    </location>
</feature>
<dbReference type="InterPro" id="IPR050585">
    <property type="entry name" value="Xaa-Pro_dipeptidyl-ppase/CocE"/>
</dbReference>
<accession>A0ABQ6Y4U3</accession>
<protein>
    <submittedName>
        <fullName evidence="2">Prolyl oligopeptidase family protein</fullName>
    </submittedName>
</protein>
<dbReference type="SUPFAM" id="SSF53474">
    <property type="entry name" value="alpha/beta-Hydrolases"/>
    <property type="match status" value="1"/>
</dbReference>
<dbReference type="InterPro" id="IPR001375">
    <property type="entry name" value="Peptidase_S9_cat"/>
</dbReference>
<proteinExistence type="predicted"/>
<dbReference type="SUPFAM" id="SSF69322">
    <property type="entry name" value="Tricorn protease domain 2"/>
    <property type="match status" value="1"/>
</dbReference>
<dbReference type="Proteomes" id="UP000771797">
    <property type="component" value="Unassembled WGS sequence"/>
</dbReference>
<name>A0ABQ6Y4U3_9GAMM</name>
<dbReference type="Pfam" id="PF00326">
    <property type="entry name" value="Peptidase_S9"/>
    <property type="match status" value="1"/>
</dbReference>
<dbReference type="PANTHER" id="PTHR43056">
    <property type="entry name" value="PEPTIDASE S9 PROLYL OLIGOPEPTIDASE"/>
    <property type="match status" value="1"/>
</dbReference>
<comment type="caution">
    <text evidence="2">The sequence shown here is derived from an EMBL/GenBank/DDBJ whole genome shotgun (WGS) entry which is preliminary data.</text>
</comment>
<evidence type="ECO:0000313" key="2">
    <source>
        <dbReference type="EMBL" id="KAF0804053.1"/>
    </source>
</evidence>